<gene>
    <name evidence="1" type="ORF">GCM10009836_35100</name>
</gene>
<accession>A0ABN2N4G5</accession>
<sequence length="52" mass="5689">MGELLRRWREHLRRIRAEEAADEIAELALVRHVEAALGRAAALAAAQIAAAT</sequence>
<dbReference type="RefSeq" id="WP_344417901.1">
    <property type="nucleotide sequence ID" value="NZ_BAAAQK010000009.1"/>
</dbReference>
<proteinExistence type="predicted"/>
<evidence type="ECO:0000313" key="1">
    <source>
        <dbReference type="EMBL" id="GAA1852055.1"/>
    </source>
</evidence>
<dbReference type="EMBL" id="BAAAQK010000009">
    <property type="protein sequence ID" value="GAA1852055.1"/>
    <property type="molecule type" value="Genomic_DNA"/>
</dbReference>
<keyword evidence="2" id="KW-1185">Reference proteome</keyword>
<name>A0ABN2N4G5_9PSEU</name>
<protein>
    <submittedName>
        <fullName evidence="1">Uncharacterized protein</fullName>
    </submittedName>
</protein>
<organism evidence="1 2">
    <name type="scientific">Pseudonocardia ailaonensis</name>
    <dbReference type="NCBI Taxonomy" id="367279"/>
    <lineage>
        <taxon>Bacteria</taxon>
        <taxon>Bacillati</taxon>
        <taxon>Actinomycetota</taxon>
        <taxon>Actinomycetes</taxon>
        <taxon>Pseudonocardiales</taxon>
        <taxon>Pseudonocardiaceae</taxon>
        <taxon>Pseudonocardia</taxon>
    </lineage>
</organism>
<comment type="caution">
    <text evidence="1">The sequence shown here is derived from an EMBL/GenBank/DDBJ whole genome shotgun (WGS) entry which is preliminary data.</text>
</comment>
<dbReference type="Proteomes" id="UP001500449">
    <property type="component" value="Unassembled WGS sequence"/>
</dbReference>
<reference evidence="1 2" key="1">
    <citation type="journal article" date="2019" name="Int. J. Syst. Evol. Microbiol.">
        <title>The Global Catalogue of Microorganisms (GCM) 10K type strain sequencing project: providing services to taxonomists for standard genome sequencing and annotation.</title>
        <authorList>
            <consortium name="The Broad Institute Genomics Platform"/>
            <consortium name="The Broad Institute Genome Sequencing Center for Infectious Disease"/>
            <person name="Wu L."/>
            <person name="Ma J."/>
        </authorList>
    </citation>
    <scope>NUCLEOTIDE SEQUENCE [LARGE SCALE GENOMIC DNA]</scope>
    <source>
        <strain evidence="1 2">JCM 16009</strain>
    </source>
</reference>
<evidence type="ECO:0000313" key="2">
    <source>
        <dbReference type="Proteomes" id="UP001500449"/>
    </source>
</evidence>